<feature type="region of interest" description="Disordered" evidence="1">
    <location>
        <begin position="17"/>
        <end position="41"/>
    </location>
</feature>
<dbReference type="Proteomes" id="UP000029340">
    <property type="component" value="Segment"/>
</dbReference>
<dbReference type="GeneID" id="23679839"/>
<reference evidence="2 3" key="1">
    <citation type="submission" date="2014-08" db="EMBL/GenBank/DDBJ databases">
        <authorList>
            <person name="Brown E."/>
            <person name="Busser K."/>
            <person name="Coggins G."/>
            <person name="Colvin K."/>
            <person name="DeRiso A."/>
            <person name="Evans J."/>
            <person name="Filut J."/>
            <person name="Hong D."/>
            <person name="Keeton A."/>
            <person name="Lombard A."/>
            <person name="Martinez K."/>
            <person name="Neilson N."/>
            <person name="Schroeder A."/>
            <person name="Schulte T."/>
            <person name="Waidelich A."/>
            <person name="Welfley H."/>
            <person name="Breitenberger C.A."/>
            <person name="Daniels C.J."/>
            <person name="Ball S.L."/>
            <person name="Serrano M.G."/>
            <person name="Buck G."/>
            <person name="Lee V."/>
            <person name="Wang Y."/>
            <person name="Carvalho R."/>
            <person name="Voegtly L."/>
            <person name="Shi R."/>
            <person name="Duckworth R."/>
            <person name="Johnson A."/>
            <person name="Loviza R."/>
            <person name="Walstead R."/>
            <person name="Shah Z."/>
            <person name="Kiflezghi M."/>
            <person name="Wade K."/>
            <person name="Anders K.R."/>
            <person name="Braun M.A."/>
            <person name="Delesalle V.A."/>
            <person name="Hughes L.E."/>
            <person name="Ware V.C."/>
            <person name="Bradley K.W."/>
            <person name="Barker L.P."/>
            <person name="Asai D.J."/>
            <person name="Bowman C.A."/>
            <person name="Russell D.A."/>
            <person name="Pope W.H."/>
            <person name="Jacobs-Sera D."/>
            <person name="Hendrix R.W."/>
            <person name="Hatfull G.F."/>
        </authorList>
    </citation>
    <scope>NUCLEOTIDE SEQUENCE [LARGE SCALE GENOMIC DNA]</scope>
</reference>
<protein>
    <submittedName>
        <fullName evidence="2">Uncharacterized protein</fullName>
    </submittedName>
</protein>
<dbReference type="RefSeq" id="YP_009125071.1">
    <property type="nucleotide sequence ID" value="NC_026593.1"/>
</dbReference>
<organism evidence="2 3">
    <name type="scientific">Mycobacterium phage BuzzLyseyear</name>
    <dbReference type="NCBI Taxonomy" id="1536598"/>
    <lineage>
        <taxon>Viruses</taxon>
        <taxon>Duplodnaviria</taxon>
        <taxon>Heunggongvirae</taxon>
        <taxon>Uroviricota</taxon>
        <taxon>Caudoviricetes</taxon>
        <taxon>Gracegardnervirinae</taxon>
        <taxon>Cheoctovirus</taxon>
        <taxon>Cheoctovirus buzzlyseyear</taxon>
    </lineage>
</organism>
<dbReference type="OrthoDB" id="27050at10239"/>
<dbReference type="EMBL" id="KM347889">
    <property type="protein sequence ID" value="AIM50200.1"/>
    <property type="molecule type" value="Genomic_DNA"/>
</dbReference>
<sequence length="41" mass="4518">MMRKNVFYQRVSGSIEREYEDGPGGAGNTVTPGLTTGLEWL</sequence>
<proteinExistence type="predicted"/>
<keyword evidence="3" id="KW-1185">Reference proteome</keyword>
<dbReference type="KEGG" id="vg:23679839"/>
<name>A0A088FPP8_9CAUD</name>
<accession>A0A088FPP8</accession>
<evidence type="ECO:0000256" key="1">
    <source>
        <dbReference type="SAM" id="MobiDB-lite"/>
    </source>
</evidence>
<evidence type="ECO:0000313" key="2">
    <source>
        <dbReference type="EMBL" id="AIM50200.1"/>
    </source>
</evidence>
<gene>
    <name evidence="2" type="ORF">PBI_BUZZLYSEYEAR_78</name>
</gene>
<evidence type="ECO:0000313" key="3">
    <source>
        <dbReference type="Proteomes" id="UP000029340"/>
    </source>
</evidence>